<comment type="caution">
    <text evidence="2">The sequence shown here is derived from an EMBL/GenBank/DDBJ whole genome shotgun (WGS) entry which is preliminary data.</text>
</comment>
<gene>
    <name evidence="2" type="ORF">Fot_37126</name>
</gene>
<reference evidence="3" key="1">
    <citation type="submission" date="2024-07" db="EMBL/GenBank/DDBJ databases">
        <title>Two chromosome-level genome assemblies of Korean endemic species Abeliophyllum distichum and Forsythia ovata (Oleaceae).</title>
        <authorList>
            <person name="Jang H."/>
        </authorList>
    </citation>
    <scope>NUCLEOTIDE SEQUENCE [LARGE SCALE GENOMIC DNA]</scope>
</reference>
<name>A0ABD1SSF2_9LAMI</name>
<dbReference type="SMART" id="SM00256">
    <property type="entry name" value="FBOX"/>
    <property type="match status" value="1"/>
</dbReference>
<dbReference type="PANTHER" id="PTHR31672">
    <property type="entry name" value="BNACNNG10540D PROTEIN"/>
    <property type="match status" value="1"/>
</dbReference>
<dbReference type="EMBL" id="JBFOLJ010000010">
    <property type="protein sequence ID" value="KAL2503278.1"/>
    <property type="molecule type" value="Genomic_DNA"/>
</dbReference>
<sequence length="222" mass="25229">MENLPQDVLWDILSRLSVKHLCQLKCVSKQWFHLISDSHFKKLYNNRSIKYPRLLLVKESTVGHPTLFGTPLSRTLYVSTVDVCTGRVQKVFTRDIVGKRFSFIFGHNLVCYEKFMAIAVCNPTTSEIVHLPLPSQLSISYNLGYLRATNEYKIVHLFKLAELDGGSKTVGFDIITLQDGGPVPGSWRSLPNHSLNWDTRDIPIASASVNRAIYWLIHKKNG</sequence>
<keyword evidence="3" id="KW-1185">Reference proteome</keyword>
<dbReference type="PROSITE" id="PS50181">
    <property type="entry name" value="FBOX"/>
    <property type="match status" value="1"/>
</dbReference>
<organism evidence="2 3">
    <name type="scientific">Forsythia ovata</name>
    <dbReference type="NCBI Taxonomy" id="205694"/>
    <lineage>
        <taxon>Eukaryota</taxon>
        <taxon>Viridiplantae</taxon>
        <taxon>Streptophyta</taxon>
        <taxon>Embryophyta</taxon>
        <taxon>Tracheophyta</taxon>
        <taxon>Spermatophyta</taxon>
        <taxon>Magnoliopsida</taxon>
        <taxon>eudicotyledons</taxon>
        <taxon>Gunneridae</taxon>
        <taxon>Pentapetalae</taxon>
        <taxon>asterids</taxon>
        <taxon>lamiids</taxon>
        <taxon>Lamiales</taxon>
        <taxon>Oleaceae</taxon>
        <taxon>Forsythieae</taxon>
        <taxon>Forsythia</taxon>
    </lineage>
</organism>
<dbReference type="PANTHER" id="PTHR31672:SF13">
    <property type="entry name" value="F-BOX PROTEIN CPR30-LIKE"/>
    <property type="match status" value="1"/>
</dbReference>
<feature type="domain" description="F-box" evidence="1">
    <location>
        <begin position="1"/>
        <end position="43"/>
    </location>
</feature>
<dbReference type="Proteomes" id="UP001604277">
    <property type="component" value="Unassembled WGS sequence"/>
</dbReference>
<accession>A0ABD1SSF2</accession>
<dbReference type="CDD" id="cd22157">
    <property type="entry name" value="F-box_AtFBW1-like"/>
    <property type="match status" value="1"/>
</dbReference>
<evidence type="ECO:0000259" key="1">
    <source>
        <dbReference type="PROSITE" id="PS50181"/>
    </source>
</evidence>
<dbReference type="InterPro" id="IPR001810">
    <property type="entry name" value="F-box_dom"/>
</dbReference>
<dbReference type="InterPro" id="IPR013187">
    <property type="entry name" value="F-box-assoc_dom_typ3"/>
</dbReference>
<dbReference type="InterPro" id="IPR050796">
    <property type="entry name" value="SCF_F-box_component"/>
</dbReference>
<dbReference type="Pfam" id="PF08268">
    <property type="entry name" value="FBA_3"/>
    <property type="match status" value="1"/>
</dbReference>
<dbReference type="InterPro" id="IPR036047">
    <property type="entry name" value="F-box-like_dom_sf"/>
</dbReference>
<dbReference type="Pfam" id="PF12937">
    <property type="entry name" value="F-box-like"/>
    <property type="match status" value="1"/>
</dbReference>
<proteinExistence type="predicted"/>
<evidence type="ECO:0000313" key="2">
    <source>
        <dbReference type="EMBL" id="KAL2503278.1"/>
    </source>
</evidence>
<dbReference type="SUPFAM" id="SSF81383">
    <property type="entry name" value="F-box domain"/>
    <property type="match status" value="1"/>
</dbReference>
<protein>
    <submittedName>
        <fullName evidence="2">F-box protein</fullName>
    </submittedName>
</protein>
<dbReference type="AlphaFoldDB" id="A0ABD1SSF2"/>
<evidence type="ECO:0000313" key="3">
    <source>
        <dbReference type="Proteomes" id="UP001604277"/>
    </source>
</evidence>
<dbReference type="Gene3D" id="1.20.1280.50">
    <property type="match status" value="1"/>
</dbReference>